<dbReference type="Proteomes" id="UP000828390">
    <property type="component" value="Unassembled WGS sequence"/>
</dbReference>
<organism evidence="2 3">
    <name type="scientific">Dreissena polymorpha</name>
    <name type="common">Zebra mussel</name>
    <name type="synonym">Mytilus polymorpha</name>
    <dbReference type="NCBI Taxonomy" id="45954"/>
    <lineage>
        <taxon>Eukaryota</taxon>
        <taxon>Metazoa</taxon>
        <taxon>Spiralia</taxon>
        <taxon>Lophotrochozoa</taxon>
        <taxon>Mollusca</taxon>
        <taxon>Bivalvia</taxon>
        <taxon>Autobranchia</taxon>
        <taxon>Heteroconchia</taxon>
        <taxon>Euheterodonta</taxon>
        <taxon>Imparidentia</taxon>
        <taxon>Neoheterodontei</taxon>
        <taxon>Myida</taxon>
        <taxon>Dreissenoidea</taxon>
        <taxon>Dreissenidae</taxon>
        <taxon>Dreissena</taxon>
    </lineage>
</organism>
<accession>A0A9D3Y493</accession>
<dbReference type="AlphaFoldDB" id="A0A9D3Y493"/>
<name>A0A9D3Y493_DREPO</name>
<feature type="region of interest" description="Disordered" evidence="1">
    <location>
        <begin position="1"/>
        <end position="21"/>
    </location>
</feature>
<proteinExistence type="predicted"/>
<feature type="compositionally biased region" description="Basic and acidic residues" evidence="1">
    <location>
        <begin position="305"/>
        <end position="355"/>
    </location>
</feature>
<dbReference type="EMBL" id="JAIWYP010000016">
    <property type="protein sequence ID" value="KAH3693508.1"/>
    <property type="molecule type" value="Genomic_DNA"/>
</dbReference>
<evidence type="ECO:0000313" key="3">
    <source>
        <dbReference type="Proteomes" id="UP000828390"/>
    </source>
</evidence>
<feature type="region of interest" description="Disordered" evidence="1">
    <location>
        <begin position="243"/>
        <end position="355"/>
    </location>
</feature>
<evidence type="ECO:0000313" key="2">
    <source>
        <dbReference type="EMBL" id="KAH3693508.1"/>
    </source>
</evidence>
<sequence>MLNDSEEDEYEGECVEEEESVEQEKFGYTKYMSQELKDIEAVLLQKQKERNKLCSDGDIDEIMKSNERQRRRFFSENGVTRMRTVPDLGSFEKYQDDEIEETDSVLVDTSIKGYAVGGRFSYKQDPKREEMERKRDIMMKIRNKETREKEKITSENILEKLGLLDEDIENSIAEEIKKCKEDTEKAKRHLSSMVKLKKERYLKDKHEHKMNVKVQTQNYKKHVTFPDTPDKIKKVMKEKYSNINETGSIYDKKSTEVKDENPFQNTRRELYQDELNDNEESEKRSEERNKENKRPLYSEPAYSSEYREAMQKMKSRSRELDEIKKGQELELSKMLEKKRQFEIQRQKKLEEEAEL</sequence>
<reference evidence="2" key="2">
    <citation type="submission" date="2020-11" db="EMBL/GenBank/DDBJ databases">
        <authorList>
            <person name="McCartney M.A."/>
            <person name="Auch B."/>
            <person name="Kono T."/>
            <person name="Mallez S."/>
            <person name="Becker A."/>
            <person name="Gohl D.M."/>
            <person name="Silverstein K.A.T."/>
            <person name="Koren S."/>
            <person name="Bechman K.B."/>
            <person name="Herman A."/>
            <person name="Abrahante J.E."/>
            <person name="Garbe J."/>
        </authorList>
    </citation>
    <scope>NUCLEOTIDE SEQUENCE</scope>
    <source>
        <strain evidence="2">Duluth1</strain>
        <tissue evidence="2">Whole animal</tissue>
    </source>
</reference>
<protein>
    <submittedName>
        <fullName evidence="2">Uncharacterized protein</fullName>
    </submittedName>
</protein>
<feature type="region of interest" description="Disordered" evidence="1">
    <location>
        <begin position="197"/>
        <end position="227"/>
    </location>
</feature>
<keyword evidence="3" id="KW-1185">Reference proteome</keyword>
<feature type="compositionally biased region" description="Basic and acidic residues" evidence="1">
    <location>
        <begin position="199"/>
        <end position="210"/>
    </location>
</feature>
<evidence type="ECO:0000256" key="1">
    <source>
        <dbReference type="SAM" id="MobiDB-lite"/>
    </source>
</evidence>
<gene>
    <name evidence="2" type="ORF">DPMN_080941</name>
</gene>
<feature type="compositionally biased region" description="Basic and acidic residues" evidence="1">
    <location>
        <begin position="250"/>
        <end position="271"/>
    </location>
</feature>
<comment type="caution">
    <text evidence="2">The sequence shown here is derived from an EMBL/GenBank/DDBJ whole genome shotgun (WGS) entry which is preliminary data.</text>
</comment>
<feature type="compositionally biased region" description="Basic and acidic residues" evidence="1">
    <location>
        <begin position="281"/>
        <end position="296"/>
    </location>
</feature>
<reference evidence="2" key="1">
    <citation type="journal article" date="2019" name="bioRxiv">
        <title>The Genome of the Zebra Mussel, Dreissena polymorpha: A Resource for Invasive Species Research.</title>
        <authorList>
            <person name="McCartney M.A."/>
            <person name="Auch B."/>
            <person name="Kono T."/>
            <person name="Mallez S."/>
            <person name="Zhang Y."/>
            <person name="Obille A."/>
            <person name="Becker A."/>
            <person name="Abrahante J.E."/>
            <person name="Garbe J."/>
            <person name="Badalamenti J.P."/>
            <person name="Herman A."/>
            <person name="Mangelson H."/>
            <person name="Liachko I."/>
            <person name="Sullivan S."/>
            <person name="Sone E.D."/>
            <person name="Koren S."/>
            <person name="Silverstein K.A.T."/>
            <person name="Beckman K.B."/>
            <person name="Gohl D.M."/>
        </authorList>
    </citation>
    <scope>NUCLEOTIDE SEQUENCE</scope>
    <source>
        <strain evidence="2">Duluth1</strain>
        <tissue evidence="2">Whole animal</tissue>
    </source>
</reference>